<keyword evidence="3" id="KW-0862">Zinc</keyword>
<keyword evidence="1" id="KW-0479">Metal-binding</keyword>
<organism evidence="8 9">
    <name type="scientific">Helobdella robusta</name>
    <name type="common">Californian leech</name>
    <dbReference type="NCBI Taxonomy" id="6412"/>
    <lineage>
        <taxon>Eukaryota</taxon>
        <taxon>Metazoa</taxon>
        <taxon>Spiralia</taxon>
        <taxon>Lophotrochozoa</taxon>
        <taxon>Annelida</taxon>
        <taxon>Clitellata</taxon>
        <taxon>Hirudinea</taxon>
        <taxon>Rhynchobdellida</taxon>
        <taxon>Glossiphoniidae</taxon>
        <taxon>Helobdella</taxon>
    </lineage>
</organism>
<dbReference type="Proteomes" id="UP000015101">
    <property type="component" value="Unassembled WGS sequence"/>
</dbReference>
<dbReference type="PANTHER" id="PTHR10725:SF74">
    <property type="entry name" value="ERAP1-LIKE C-TERMINAL DOMAIN-CONTAINING PROTEIN"/>
    <property type="match status" value="1"/>
</dbReference>
<evidence type="ECO:0000313" key="9">
    <source>
        <dbReference type="Proteomes" id="UP000015101"/>
    </source>
</evidence>
<sequence>MVNKCCVCGCKSRYTSENRLESEITITVKQKITFHKFPIDNEELARKWLKNIARKDFHLSQRARRLGSASITPAFFNEIETMLEQVSLGADFVTLTEDLNVHVERTDDDHAANFREISELFNMRNRGSSMNFANRWVLRSALNFVSDGKVVREVGREFQRKGPEKANTDLGKDCLTMNHNLICLQLKMGLEISCEVFASDGEVVREVGRGFQRKRPEKAKADLAKECLTRVKKKREEEDDRKPGRLGSINIHTHTHVHGGTLDLVASSMELPTFACSVGPCGLFSDQGLVQVKFPFIFKLPVGTWQQIARLQIDSVRINNSDISFCIRRRKLQCLQCECTSNCELPNDVYTFFQNHVNFKWFCDTCLKVNINVSLLTVTKEVLTKVDNLSVLNNSIRAEMVAMKAVMDSNESKLNNFDCTNTVFEEKMQMLKKDMKSNFAGVVKRGIDDVGIEMKKTLVQVNDVSTEVKKTLVQVNDVREKEPNLMFLDCLKRIIIKIKFYRCCAS</sequence>
<evidence type="ECO:0000313" key="8">
    <source>
        <dbReference type="EnsemblMetazoa" id="HelroP158443"/>
    </source>
</evidence>
<dbReference type="PROSITE" id="PS50950">
    <property type="entry name" value="ZF_THAP"/>
    <property type="match status" value="1"/>
</dbReference>
<keyword evidence="2 5" id="KW-0863">Zinc-finger</keyword>
<keyword evidence="4 5" id="KW-0238">DNA-binding</keyword>
<dbReference type="KEGG" id="hro:HELRODRAFT_158443"/>
<evidence type="ECO:0000256" key="1">
    <source>
        <dbReference type="ARBA" id="ARBA00022723"/>
    </source>
</evidence>
<gene>
    <name evidence="8" type="primary">20197877</name>
    <name evidence="7" type="ORF">HELRODRAFT_158443</name>
</gene>
<dbReference type="Pfam" id="PF05485">
    <property type="entry name" value="THAP"/>
    <property type="match status" value="1"/>
</dbReference>
<dbReference type="GO" id="GO:0003677">
    <property type="term" value="F:DNA binding"/>
    <property type="evidence" value="ECO:0007669"/>
    <property type="project" value="UniProtKB-UniRule"/>
</dbReference>
<evidence type="ECO:0000256" key="5">
    <source>
        <dbReference type="PROSITE-ProRule" id="PRU00309"/>
    </source>
</evidence>
<proteinExistence type="predicted"/>
<keyword evidence="9" id="KW-1185">Reference proteome</keyword>
<evidence type="ECO:0000256" key="3">
    <source>
        <dbReference type="ARBA" id="ARBA00022833"/>
    </source>
</evidence>
<evidence type="ECO:0000259" key="6">
    <source>
        <dbReference type="PROSITE" id="PS50950"/>
    </source>
</evidence>
<dbReference type="RefSeq" id="XP_009008755.1">
    <property type="nucleotide sequence ID" value="XM_009010507.1"/>
</dbReference>
<dbReference type="GeneID" id="20197877"/>
<feature type="domain" description="THAP-type" evidence="6">
    <location>
        <begin position="1"/>
        <end position="92"/>
    </location>
</feature>
<reference evidence="7 9" key="2">
    <citation type="journal article" date="2013" name="Nature">
        <title>Insights into bilaterian evolution from three spiralian genomes.</title>
        <authorList>
            <person name="Simakov O."/>
            <person name="Marletaz F."/>
            <person name="Cho S.J."/>
            <person name="Edsinger-Gonzales E."/>
            <person name="Havlak P."/>
            <person name="Hellsten U."/>
            <person name="Kuo D.H."/>
            <person name="Larsson T."/>
            <person name="Lv J."/>
            <person name="Arendt D."/>
            <person name="Savage R."/>
            <person name="Osoegawa K."/>
            <person name="de Jong P."/>
            <person name="Grimwood J."/>
            <person name="Chapman J.A."/>
            <person name="Shapiro H."/>
            <person name="Aerts A."/>
            <person name="Otillar R.P."/>
            <person name="Terry A.Y."/>
            <person name="Boore J.L."/>
            <person name="Grigoriev I.V."/>
            <person name="Lindberg D.R."/>
            <person name="Seaver E.C."/>
            <person name="Weisblat D.A."/>
            <person name="Putnam N.H."/>
            <person name="Rokhsar D.S."/>
        </authorList>
    </citation>
    <scope>NUCLEOTIDE SEQUENCE</scope>
</reference>
<evidence type="ECO:0000256" key="4">
    <source>
        <dbReference type="ARBA" id="ARBA00023125"/>
    </source>
</evidence>
<reference evidence="8" key="3">
    <citation type="submission" date="2015-06" db="UniProtKB">
        <authorList>
            <consortium name="EnsemblMetazoa"/>
        </authorList>
    </citation>
    <scope>IDENTIFICATION</scope>
</reference>
<protein>
    <recommendedName>
        <fullName evidence="6">THAP-type domain-containing protein</fullName>
    </recommendedName>
</protein>
<dbReference type="CTD" id="20197877"/>
<dbReference type="EMBL" id="AMQM01000037">
    <property type="status" value="NOT_ANNOTATED_CDS"/>
    <property type="molecule type" value="Genomic_DNA"/>
</dbReference>
<dbReference type="GO" id="GO:0008270">
    <property type="term" value="F:zinc ion binding"/>
    <property type="evidence" value="ECO:0007669"/>
    <property type="project" value="UniProtKB-KW"/>
</dbReference>
<dbReference type="SUPFAM" id="SSF57716">
    <property type="entry name" value="Glucocorticoid receptor-like (DNA-binding domain)"/>
    <property type="match status" value="1"/>
</dbReference>
<dbReference type="PANTHER" id="PTHR10725">
    <property type="entry name" value="THAP DOMAIN-CONTAINING PROTEIN 9"/>
    <property type="match status" value="1"/>
</dbReference>
<evidence type="ECO:0000313" key="7">
    <source>
        <dbReference type="EMBL" id="ESO12035.1"/>
    </source>
</evidence>
<dbReference type="AlphaFoldDB" id="T1EMS7"/>
<dbReference type="HOGENOM" id="CLU_538920_0_0_1"/>
<accession>T1EMS7</accession>
<dbReference type="InterPro" id="IPR006612">
    <property type="entry name" value="THAP_Znf"/>
</dbReference>
<dbReference type="EnsemblMetazoa" id="HelroT158443">
    <property type="protein sequence ID" value="HelroP158443"/>
    <property type="gene ID" value="HelroG158443"/>
</dbReference>
<dbReference type="InParanoid" id="T1EMS7"/>
<name>T1EMS7_HELRO</name>
<dbReference type="EMBL" id="KB095811">
    <property type="protein sequence ID" value="ESO12035.1"/>
    <property type="molecule type" value="Genomic_DNA"/>
</dbReference>
<dbReference type="OrthoDB" id="7331812at2759"/>
<evidence type="ECO:0000256" key="2">
    <source>
        <dbReference type="ARBA" id="ARBA00022771"/>
    </source>
</evidence>
<reference evidence="9" key="1">
    <citation type="submission" date="2012-12" db="EMBL/GenBank/DDBJ databases">
        <authorList>
            <person name="Hellsten U."/>
            <person name="Grimwood J."/>
            <person name="Chapman J.A."/>
            <person name="Shapiro H."/>
            <person name="Aerts A."/>
            <person name="Otillar R.P."/>
            <person name="Terry A.Y."/>
            <person name="Boore J.L."/>
            <person name="Simakov O."/>
            <person name="Marletaz F."/>
            <person name="Cho S.-J."/>
            <person name="Edsinger-Gonzales E."/>
            <person name="Havlak P."/>
            <person name="Kuo D.-H."/>
            <person name="Larsson T."/>
            <person name="Lv J."/>
            <person name="Arendt D."/>
            <person name="Savage R."/>
            <person name="Osoegawa K."/>
            <person name="de Jong P."/>
            <person name="Lindberg D.R."/>
            <person name="Seaver E.C."/>
            <person name="Weisblat D.A."/>
            <person name="Putnam N.H."/>
            <person name="Grigoriev I.V."/>
            <person name="Rokhsar D.S."/>
        </authorList>
    </citation>
    <scope>NUCLEOTIDE SEQUENCE</scope>
</reference>